<reference evidence="2" key="1">
    <citation type="submission" date="2018-04" db="EMBL/GenBank/DDBJ databases">
        <authorList>
            <person name="Go L.Y."/>
            <person name="Mitchell J.A."/>
        </authorList>
    </citation>
    <scope>NUCLEOTIDE SEQUENCE [LARGE SCALE GENOMIC DNA]</scope>
</reference>
<dbReference type="EMBL" id="MH271308">
    <property type="protein sequence ID" value="AWY05760.1"/>
    <property type="molecule type" value="Genomic_DNA"/>
</dbReference>
<keyword evidence="2" id="KW-1185">Reference proteome</keyword>
<gene>
    <name evidence="1" type="primary">40</name>
    <name evidence="1" type="ORF">PBI_PERCIVAL_40</name>
</gene>
<protein>
    <submittedName>
        <fullName evidence="1">Uncharacterized protein</fullName>
    </submittedName>
</protein>
<sequence length="27" mass="3138">MTDDERADLLNAYEPRDPKLYDLLEAA</sequence>
<evidence type="ECO:0000313" key="2">
    <source>
        <dbReference type="Proteomes" id="UP000250990"/>
    </source>
</evidence>
<proteinExistence type="predicted"/>
<accession>A0A2Z4Q719</accession>
<evidence type="ECO:0000313" key="1">
    <source>
        <dbReference type="EMBL" id="AWY05760.1"/>
    </source>
</evidence>
<name>A0A2Z4Q719_9CAUD</name>
<dbReference type="Proteomes" id="UP000250990">
    <property type="component" value="Segment"/>
</dbReference>
<organism evidence="1 2">
    <name type="scientific">Microbacterium phage Percival</name>
    <dbReference type="NCBI Taxonomy" id="2201439"/>
    <lineage>
        <taxon>Viruses</taxon>
        <taxon>Duplodnaviria</taxon>
        <taxon>Heunggongvirae</taxon>
        <taxon>Uroviricota</taxon>
        <taxon>Caudoviricetes</taxon>
        <taxon>Casidaviridae</taxon>
        <taxon>Percivalvirus</taxon>
        <taxon>Percivalvirus percival</taxon>
    </lineage>
</organism>